<protein>
    <submittedName>
        <fullName evidence="2">Uncharacterized protein</fullName>
    </submittedName>
</protein>
<dbReference type="EMBL" id="HBFW01023683">
    <property type="protein sequence ID" value="CAD8944167.1"/>
    <property type="molecule type" value="Transcribed_RNA"/>
</dbReference>
<accession>A0A7S1GRQ4</accession>
<organism evidence="2">
    <name type="scientific">Cyclophora tenuis</name>
    <name type="common">Marine diatom</name>
    <dbReference type="NCBI Taxonomy" id="216820"/>
    <lineage>
        <taxon>Eukaryota</taxon>
        <taxon>Sar</taxon>
        <taxon>Stramenopiles</taxon>
        <taxon>Ochrophyta</taxon>
        <taxon>Bacillariophyta</taxon>
        <taxon>Fragilariophyceae</taxon>
        <taxon>Fragilariophycidae</taxon>
        <taxon>Cyclophorales</taxon>
        <taxon>Cyclophoraceae</taxon>
        <taxon>Cyclophora</taxon>
    </lineage>
</organism>
<evidence type="ECO:0000256" key="1">
    <source>
        <dbReference type="SAM" id="MobiDB-lite"/>
    </source>
</evidence>
<name>A0A7S1GRQ4_CYCTE</name>
<evidence type="ECO:0000313" key="2">
    <source>
        <dbReference type="EMBL" id="CAD8944167.1"/>
    </source>
</evidence>
<reference evidence="2" key="1">
    <citation type="submission" date="2021-01" db="EMBL/GenBank/DDBJ databases">
        <authorList>
            <person name="Corre E."/>
            <person name="Pelletier E."/>
            <person name="Niang G."/>
            <person name="Scheremetjew M."/>
            <person name="Finn R."/>
            <person name="Kale V."/>
            <person name="Holt S."/>
            <person name="Cochrane G."/>
            <person name="Meng A."/>
            <person name="Brown T."/>
            <person name="Cohen L."/>
        </authorList>
    </citation>
    <scope>NUCLEOTIDE SEQUENCE</scope>
    <source>
        <strain evidence="2">ECT3854</strain>
    </source>
</reference>
<dbReference type="AlphaFoldDB" id="A0A7S1GRQ4"/>
<sequence>MAADKAFASNGATEVCRMLLDSSGEENGRGISWRTIVSTLRWYVRALSPLYTETQPKPMSSDFSPGGSTAYYYTFDDIGSGGPSRFPSSSADSSEARREGETKLKELGEENAAILLSHLGLISKVACRHPAAREAFLSTKLPVTDGDGSAGQQDDLLLVLFSLSMAPLCPVVRGEVFATLSNLLGVDGCSTTEAGTVKEMALRIFWKRAKFSQHLFLTNILFRDWSKTRNKCSFRSHLLYFFVVVQL</sequence>
<feature type="region of interest" description="Disordered" evidence="1">
    <location>
        <begin position="82"/>
        <end position="101"/>
    </location>
</feature>
<gene>
    <name evidence="2" type="ORF">CTEN0397_LOCUS15246</name>
</gene>
<feature type="compositionally biased region" description="Low complexity" evidence="1">
    <location>
        <begin position="83"/>
        <end position="93"/>
    </location>
</feature>
<proteinExistence type="predicted"/>